<dbReference type="Gene3D" id="2.60.210.10">
    <property type="entry name" value="Apoptosis, Tumor Necrosis Factor Receptor Associated Protein 2, Chain A"/>
    <property type="match status" value="1"/>
</dbReference>
<name>A0AAW3AV38_9TRYP</name>
<dbReference type="InterPro" id="IPR018957">
    <property type="entry name" value="Znf_C3HC4_RING-type"/>
</dbReference>
<dbReference type="PROSITE" id="PS50144">
    <property type="entry name" value="MATH"/>
    <property type="match status" value="1"/>
</dbReference>
<dbReference type="Pfam" id="PF00097">
    <property type="entry name" value="zf-C3HC4"/>
    <property type="match status" value="1"/>
</dbReference>
<evidence type="ECO:0000256" key="1">
    <source>
        <dbReference type="ARBA" id="ARBA00004496"/>
    </source>
</evidence>
<feature type="zinc finger region" description="TRAF-type" evidence="7">
    <location>
        <begin position="423"/>
        <end position="458"/>
    </location>
</feature>
<dbReference type="InterPro" id="IPR017907">
    <property type="entry name" value="Znf_RING_CS"/>
</dbReference>
<dbReference type="SUPFAM" id="SSF57850">
    <property type="entry name" value="RING/U-box"/>
    <property type="match status" value="1"/>
</dbReference>
<dbReference type="PROSITE" id="PS50089">
    <property type="entry name" value="ZF_RING_2"/>
    <property type="match status" value="1"/>
</dbReference>
<dbReference type="InterPro" id="IPR013083">
    <property type="entry name" value="Znf_RING/FYVE/PHD"/>
</dbReference>
<sequence>MSSWTNAPASSCAAAAPNHLPGTSTSPSATCRRREAAVCPTSGAAPTFLGAVITFGASGCMATPLVAAPGTHCDDHTPTCTAARVAPAPPSGAPSAAAAAGQHDCVSQDFSGPPQRPSPTVLHLYATTTTAAGTANPKRRHGLLPPPIMSDVTRALGHRSCSCPNTRSATAADAAIVSSPVSTNSGVATRSRAAVAATNSSSTLQVTGNQSSPNDMLTKETVPFPIYNFKPLGLWSALPTTGVTVTATAAVSASATTLELEASTATTNGVDVGTLLTHEMDSGVVIVDPCQTPDDLVCGVCMSVCRHPTATTCGHLFCRRCLQGWMQANPAAMCPLDRTPIQVELLHTDARAQRQINALPCHCPASLSRASQLELRQLGSAHRVLGDGTAEEGGDVGGTRGDECARQAHPRCTWAGCVSDAAAHMCQCPHIIIECPFAKHGCAVELPRSDMASHLKNCVADHLLLLSQALDASVEQCRALQGEVEVLRQRCPMHYPVALPNVPTGGPTGSSAPTISVSSSLLHGATTATSVPGMDVPTAVPTPALVISNGSSSGAATIAMAALPEEVSMSSVSLLRVAGSFGHGASTAVDYPSPVFSQSLQPYYHLHHRSSTAVEPTNLRRGTATEDMLLAATHRVPNGHDATTPMAMDTTPVRTPSPSRLGASPGSVPVANLAAAAATFVLPPGAATLLPTPVASAPSRAAPVVGGICGVDRFVWVITDVASLQAPCYSRPFSSHNVPWYVGMDTTATWEQCGVYLFADRHEHRVDFRVILYHNDPARDVVHVVRDWQEDYIGKGWGPLRFINRFTLEQDGFLVHGCLRVGIEVLSGLY</sequence>
<feature type="compositionally biased region" description="Low complexity" evidence="8">
    <location>
        <begin position="7"/>
        <end position="17"/>
    </location>
</feature>
<dbReference type="Proteomes" id="UP001500131">
    <property type="component" value="Unassembled WGS sequence"/>
</dbReference>
<reference evidence="12 13" key="1">
    <citation type="submission" date="2024-02" db="EMBL/GenBank/DDBJ databases">
        <title>FIRST GENOME SEQUENCES OF Leishmania (Viannia) shawi, Leishmania (Viannia) lindenbergi AND Leishmania (Viannia) utingensis.</title>
        <authorList>
            <person name="Resadore F."/>
            <person name="Custodio M.G.F."/>
            <person name="Boite M.C."/>
            <person name="Cupolillo E."/>
            <person name="Ferreira G.E.M."/>
        </authorList>
    </citation>
    <scope>NUCLEOTIDE SEQUENCE [LARGE SCALE GENOMIC DNA]</scope>
    <source>
        <strain evidence="12 13">MHOM/BR/1966/M15733</strain>
    </source>
</reference>
<evidence type="ECO:0000259" key="9">
    <source>
        <dbReference type="PROSITE" id="PS50089"/>
    </source>
</evidence>
<feature type="domain" description="TRAF-type" evidence="11">
    <location>
        <begin position="423"/>
        <end position="458"/>
    </location>
</feature>
<feature type="region of interest" description="Disordered" evidence="8">
    <location>
        <begin position="1"/>
        <end position="29"/>
    </location>
</feature>
<evidence type="ECO:0000256" key="5">
    <source>
        <dbReference type="ARBA" id="ARBA00022771"/>
    </source>
</evidence>
<dbReference type="PROSITE" id="PS00518">
    <property type="entry name" value="ZF_RING_1"/>
    <property type="match status" value="1"/>
</dbReference>
<proteinExistence type="predicted"/>
<dbReference type="GO" id="GO:0008270">
    <property type="term" value="F:zinc ion binding"/>
    <property type="evidence" value="ECO:0007669"/>
    <property type="project" value="UniProtKB-KW"/>
</dbReference>
<feature type="domain" description="MATH" evidence="10">
    <location>
        <begin position="711"/>
        <end position="825"/>
    </location>
</feature>
<evidence type="ECO:0000256" key="2">
    <source>
        <dbReference type="ARBA" id="ARBA00022490"/>
    </source>
</evidence>
<keyword evidence="4" id="KW-0677">Repeat</keyword>
<dbReference type="CDD" id="cd00121">
    <property type="entry name" value="MATH"/>
    <property type="match status" value="1"/>
</dbReference>
<evidence type="ECO:0000256" key="4">
    <source>
        <dbReference type="ARBA" id="ARBA00022737"/>
    </source>
</evidence>
<comment type="subcellular location">
    <subcellularLocation>
        <location evidence="1">Cytoplasm</location>
    </subcellularLocation>
</comment>
<evidence type="ECO:0000259" key="11">
    <source>
        <dbReference type="PROSITE" id="PS50145"/>
    </source>
</evidence>
<keyword evidence="13" id="KW-1185">Reference proteome</keyword>
<dbReference type="SUPFAM" id="SSF49599">
    <property type="entry name" value="TRAF domain-like"/>
    <property type="match status" value="2"/>
</dbReference>
<dbReference type="InterPro" id="IPR008974">
    <property type="entry name" value="TRAF-like"/>
</dbReference>
<dbReference type="AlphaFoldDB" id="A0AAW3AV38"/>
<dbReference type="InterPro" id="IPR001293">
    <property type="entry name" value="Znf_TRAF"/>
</dbReference>
<evidence type="ECO:0000256" key="8">
    <source>
        <dbReference type="SAM" id="MobiDB-lite"/>
    </source>
</evidence>
<feature type="domain" description="RING-type" evidence="9">
    <location>
        <begin position="298"/>
        <end position="338"/>
    </location>
</feature>
<dbReference type="PANTHER" id="PTHR10131">
    <property type="entry name" value="TNF RECEPTOR ASSOCIATED FACTOR"/>
    <property type="match status" value="1"/>
</dbReference>
<gene>
    <name evidence="12" type="ORF">Q4I31_001289</name>
</gene>
<protein>
    <submittedName>
        <fullName evidence="12">RING-type zinc-finger/Zinc finger, C3HC4 type (RING finger) containing protein</fullName>
    </submittedName>
</protein>
<comment type="caution">
    <text evidence="12">The sequence shown here is derived from an EMBL/GenBank/DDBJ whole genome shotgun (WGS) entry which is preliminary data.</text>
</comment>
<dbReference type="InterPro" id="IPR001841">
    <property type="entry name" value="Znf_RING"/>
</dbReference>
<keyword evidence="6 7" id="KW-0862">Zinc</keyword>
<dbReference type="PANTHER" id="PTHR10131:SF94">
    <property type="entry name" value="TNF RECEPTOR-ASSOCIATED FACTOR 4"/>
    <property type="match status" value="1"/>
</dbReference>
<evidence type="ECO:0000259" key="10">
    <source>
        <dbReference type="PROSITE" id="PS50144"/>
    </source>
</evidence>
<keyword evidence="3 7" id="KW-0479">Metal-binding</keyword>
<dbReference type="InterPro" id="IPR002083">
    <property type="entry name" value="MATH/TRAF_dom"/>
</dbReference>
<organism evidence="12 13">
    <name type="scientific">Leishmania lindenbergi</name>
    <dbReference type="NCBI Taxonomy" id="651832"/>
    <lineage>
        <taxon>Eukaryota</taxon>
        <taxon>Discoba</taxon>
        <taxon>Euglenozoa</taxon>
        <taxon>Kinetoplastea</taxon>
        <taxon>Metakinetoplastina</taxon>
        <taxon>Trypanosomatida</taxon>
        <taxon>Trypanosomatidae</taxon>
        <taxon>Leishmaniinae</taxon>
        <taxon>Leishmania</taxon>
    </lineage>
</organism>
<evidence type="ECO:0000256" key="6">
    <source>
        <dbReference type="ARBA" id="ARBA00022833"/>
    </source>
</evidence>
<keyword evidence="5 7" id="KW-0863">Zinc-finger</keyword>
<keyword evidence="2" id="KW-0963">Cytoplasm</keyword>
<feature type="region of interest" description="Disordered" evidence="8">
    <location>
        <begin position="637"/>
        <end position="664"/>
    </location>
</feature>
<feature type="region of interest" description="Disordered" evidence="8">
    <location>
        <begin position="86"/>
        <end position="116"/>
    </location>
</feature>
<evidence type="ECO:0000256" key="7">
    <source>
        <dbReference type="PROSITE-ProRule" id="PRU00207"/>
    </source>
</evidence>
<evidence type="ECO:0000256" key="3">
    <source>
        <dbReference type="ARBA" id="ARBA00022723"/>
    </source>
</evidence>
<dbReference type="Gene3D" id="3.30.40.10">
    <property type="entry name" value="Zinc/RING finger domain, C3HC4 (zinc finger)"/>
    <property type="match status" value="2"/>
</dbReference>
<evidence type="ECO:0000313" key="12">
    <source>
        <dbReference type="EMBL" id="KAL0512190.1"/>
    </source>
</evidence>
<evidence type="ECO:0000313" key="13">
    <source>
        <dbReference type="Proteomes" id="UP001500131"/>
    </source>
</evidence>
<dbReference type="PROSITE" id="PS50145">
    <property type="entry name" value="ZF_TRAF"/>
    <property type="match status" value="1"/>
</dbReference>
<dbReference type="EMBL" id="JBAMZK010000008">
    <property type="protein sequence ID" value="KAL0512190.1"/>
    <property type="molecule type" value="Genomic_DNA"/>
</dbReference>
<dbReference type="SMART" id="SM00184">
    <property type="entry name" value="RING"/>
    <property type="match status" value="1"/>
</dbReference>
<accession>A0AAW3AV38</accession>
<dbReference type="GO" id="GO:0005737">
    <property type="term" value="C:cytoplasm"/>
    <property type="evidence" value="ECO:0007669"/>
    <property type="project" value="UniProtKB-SubCell"/>
</dbReference>